<reference evidence="4 5" key="1">
    <citation type="submission" date="2016-03" db="EMBL/GenBank/DDBJ databases">
        <title>EvidentialGene: Evidence-directed Construction of Genes on Genomes.</title>
        <authorList>
            <person name="Gilbert D.G."/>
            <person name="Choi J.-H."/>
            <person name="Mockaitis K."/>
            <person name="Colbourne J."/>
            <person name="Pfrender M."/>
        </authorList>
    </citation>
    <scope>NUCLEOTIDE SEQUENCE [LARGE SCALE GENOMIC DNA]</scope>
    <source>
        <strain evidence="4 5">Xinb3</strain>
        <tissue evidence="4">Complete organism</tissue>
    </source>
</reference>
<feature type="transmembrane region" description="Helical" evidence="1">
    <location>
        <begin position="527"/>
        <end position="547"/>
    </location>
</feature>
<feature type="transmembrane region" description="Helical" evidence="1">
    <location>
        <begin position="673"/>
        <end position="695"/>
    </location>
</feature>
<keyword evidence="1" id="KW-1133">Transmembrane helix</keyword>
<dbReference type="PANTHER" id="PTHR11161">
    <property type="entry name" value="O-ACYLTRANSFERASE"/>
    <property type="match status" value="1"/>
</dbReference>
<sequence length="860" mass="98481">MSRLKVICFAHPSLYYECTRNFRLSDILAFASDVIYTSITLLLFGNSQSVSLTNKEKQVDQPDLTDPDAFETDIGNWDRTNLVSNSPDGDGKSIASNAVIAYLAQQRRKISKESNFPTMVATNISEQCHNDSVAYHEAYLLRVDWAKQMYESTGKLPEALHYSGNFHGQGLFDECISVQAYWTDTSFQGQYCMVFFDSAIVMPWEIEEEETVDNESKRTNWVGILQVLEWLYDGPKLKEPKVRDTDRNSRYLAAVDYCIPSSCTAEDFRWSIAQLIGSRAIDNITYEGNSYYTSMVAVSDDKYCYTKEKTTATPDFNGPDIAVITTLSLLGCIVLAATAHDVWLTYLNRSVQPKKVTLSLQALRCFSMLTNGKKLLSTKSAAVDNLACLNGMRVLSTTWIVLYHTYYQAIDALEWQLHGVLNATIAVDTFFLMSGLLVTYSLMRELDRNNGRFNIGFFYLHRFLRLTPVYAIILGFIATLLAYLGSGPNWQNVRYLSLACRWNWWNNLLYVNNYVLTYPLECMGETWYLACDMQMFLLSPLFIYPLWRWRRIGLSWAIFNIVALLSGTIAIFIVWNLPAMGFFTRPTDTNNPYYYYGYYVQTWTRFPPYILGIMLGWLLHKTKNRTIKLNKGVVISGWFIASLIGLAVLYGMVPYLNEYEVPDMNDVARVSYGALHRFAWASSVAWIVFACIHGYGGFVNRFLSWKVFIPLARLTYVVYLVHFTYLTVYHSYIRKPYYYTKFTHAEHYFGVLLMVFFMAFAICLTVEVPLLNLEKLLIRPNRAKKALVGDIEIEQAIPRIELNYDKSTDASFADEREELAAVNIIPPVIGGGDCTNARTFWRTAHVRLTCQPVDMAKVLA</sequence>
<evidence type="ECO:0000259" key="2">
    <source>
        <dbReference type="Pfam" id="PF01757"/>
    </source>
</evidence>
<keyword evidence="1" id="KW-0472">Membrane</keyword>
<dbReference type="Proteomes" id="UP000076858">
    <property type="component" value="Unassembled WGS sequence"/>
</dbReference>
<organism evidence="4 5">
    <name type="scientific">Daphnia magna</name>
    <dbReference type="NCBI Taxonomy" id="35525"/>
    <lineage>
        <taxon>Eukaryota</taxon>
        <taxon>Metazoa</taxon>
        <taxon>Ecdysozoa</taxon>
        <taxon>Arthropoda</taxon>
        <taxon>Crustacea</taxon>
        <taxon>Branchiopoda</taxon>
        <taxon>Diplostraca</taxon>
        <taxon>Cladocera</taxon>
        <taxon>Anomopoda</taxon>
        <taxon>Daphniidae</taxon>
        <taxon>Daphnia</taxon>
    </lineage>
</organism>
<feature type="domain" description="Nose resistant-to-fluoxetine protein N-terminal" evidence="3">
    <location>
        <begin position="128"/>
        <end position="269"/>
    </location>
</feature>
<keyword evidence="5" id="KW-1185">Reference proteome</keyword>
<accession>A0A164ZWB0</accession>
<evidence type="ECO:0000313" key="4">
    <source>
        <dbReference type="EMBL" id="KZS16861.1"/>
    </source>
</evidence>
<gene>
    <name evidence="4" type="ORF">APZ42_017486</name>
</gene>
<dbReference type="Pfam" id="PF20146">
    <property type="entry name" value="NRF"/>
    <property type="match status" value="1"/>
</dbReference>
<protein>
    <submittedName>
        <fullName evidence="4">Drop dead</fullName>
    </submittedName>
</protein>
<feature type="transmembrane region" description="Helical" evidence="1">
    <location>
        <begin position="420"/>
        <end position="442"/>
    </location>
</feature>
<feature type="domain" description="Acyltransferase 3" evidence="2">
    <location>
        <begin position="387"/>
        <end position="765"/>
    </location>
</feature>
<feature type="transmembrane region" description="Helical" evidence="1">
    <location>
        <begin position="707"/>
        <end position="728"/>
    </location>
</feature>
<evidence type="ECO:0000259" key="3">
    <source>
        <dbReference type="Pfam" id="PF20146"/>
    </source>
</evidence>
<keyword evidence="1" id="KW-0812">Transmembrane</keyword>
<comment type="caution">
    <text evidence="4">The sequence shown here is derived from an EMBL/GenBank/DDBJ whole genome shotgun (WGS) entry which is preliminary data.</text>
</comment>
<name>A0A164ZWB0_9CRUS</name>
<feature type="transmembrane region" description="Helical" evidence="1">
    <location>
        <begin position="463"/>
        <end position="484"/>
    </location>
</feature>
<feature type="transmembrane region" description="Helical" evidence="1">
    <location>
        <begin position="748"/>
        <end position="773"/>
    </location>
</feature>
<dbReference type="InterPro" id="IPR002656">
    <property type="entry name" value="Acyl_transf_3_dom"/>
</dbReference>
<feature type="transmembrane region" description="Helical" evidence="1">
    <location>
        <begin position="595"/>
        <end position="620"/>
    </location>
</feature>
<dbReference type="AlphaFoldDB" id="A0A164ZWB0"/>
<dbReference type="EMBL" id="LRGB01000687">
    <property type="protein sequence ID" value="KZS16861.1"/>
    <property type="molecule type" value="Genomic_DNA"/>
</dbReference>
<proteinExistence type="predicted"/>
<feature type="transmembrane region" description="Helical" evidence="1">
    <location>
        <begin position="554"/>
        <end position="575"/>
    </location>
</feature>
<evidence type="ECO:0000256" key="1">
    <source>
        <dbReference type="SAM" id="Phobius"/>
    </source>
</evidence>
<dbReference type="Pfam" id="PF01757">
    <property type="entry name" value="Acyl_transf_3"/>
    <property type="match status" value="1"/>
</dbReference>
<dbReference type="GO" id="GO:0016747">
    <property type="term" value="F:acyltransferase activity, transferring groups other than amino-acyl groups"/>
    <property type="evidence" value="ECO:0007669"/>
    <property type="project" value="InterPro"/>
</dbReference>
<dbReference type="InterPro" id="IPR006621">
    <property type="entry name" value="Nose-resist-to-fluoxetine_N"/>
</dbReference>
<evidence type="ECO:0000313" key="5">
    <source>
        <dbReference type="Proteomes" id="UP000076858"/>
    </source>
</evidence>
<dbReference type="OrthoDB" id="10006435at2759"/>
<dbReference type="PANTHER" id="PTHR11161:SF0">
    <property type="entry name" value="O-ACYLTRANSFERASE LIKE PROTEIN"/>
    <property type="match status" value="1"/>
</dbReference>
<dbReference type="InterPro" id="IPR052728">
    <property type="entry name" value="O2_lipid_transport_reg"/>
</dbReference>
<feature type="transmembrane region" description="Helical" evidence="1">
    <location>
        <begin position="632"/>
        <end position="653"/>
    </location>
</feature>